<evidence type="ECO:0000313" key="1">
    <source>
        <dbReference type="EMBL" id="MBK1646611.1"/>
    </source>
</evidence>
<keyword evidence="2" id="KW-1185">Reference proteome</keyword>
<name>A0A9X1BBG1_9GAMM</name>
<dbReference type="AlphaFoldDB" id="A0A9X1BBG1"/>
<evidence type="ECO:0000313" key="2">
    <source>
        <dbReference type="Proteomes" id="UP001138802"/>
    </source>
</evidence>
<gene>
    <name evidence="1" type="ORF">CKO25_18605</name>
</gene>
<sequence>MLEDRARRWVPTGRAVDLGGKVRDTSPRHSLMAAAVSPRMAGLNPGTLCIGCANHRTKAASFI</sequence>
<protein>
    <submittedName>
        <fullName evidence="1">Uncharacterized protein</fullName>
    </submittedName>
</protein>
<dbReference type="Proteomes" id="UP001138802">
    <property type="component" value="Unassembled WGS sequence"/>
</dbReference>
<proteinExistence type="predicted"/>
<accession>A0A9X1BBG1</accession>
<reference evidence="1 2" key="1">
    <citation type="journal article" date="2020" name="Microorganisms">
        <title>Osmotic Adaptation and Compatible Solute Biosynthesis of Phototrophic Bacteria as Revealed from Genome Analyses.</title>
        <authorList>
            <person name="Imhoff J.F."/>
            <person name="Rahn T."/>
            <person name="Kunzel S."/>
            <person name="Keller A."/>
            <person name="Neulinger S.C."/>
        </authorList>
    </citation>
    <scope>NUCLEOTIDE SEQUENCE [LARGE SCALE GENOMIC DNA]</scope>
    <source>
        <strain evidence="1 2">DSM 21303</strain>
    </source>
</reference>
<comment type="caution">
    <text evidence="1">The sequence shown here is derived from an EMBL/GenBank/DDBJ whole genome shotgun (WGS) entry which is preliminary data.</text>
</comment>
<dbReference type="EMBL" id="NRSD01000029">
    <property type="protein sequence ID" value="MBK1646611.1"/>
    <property type="molecule type" value="Genomic_DNA"/>
</dbReference>
<organism evidence="1 2">
    <name type="scientific">Thiocapsa imhoffii</name>
    <dbReference type="NCBI Taxonomy" id="382777"/>
    <lineage>
        <taxon>Bacteria</taxon>
        <taxon>Pseudomonadati</taxon>
        <taxon>Pseudomonadota</taxon>
        <taxon>Gammaproteobacteria</taxon>
        <taxon>Chromatiales</taxon>
        <taxon>Chromatiaceae</taxon>
        <taxon>Thiocapsa</taxon>
    </lineage>
</organism>